<keyword evidence="9" id="KW-0968">Cytoplasmic vesicle</keyword>
<keyword evidence="7" id="KW-0472">Membrane</keyword>
<dbReference type="GO" id="GO:0005096">
    <property type="term" value="F:GTPase activator activity"/>
    <property type="evidence" value="ECO:0007669"/>
    <property type="project" value="UniProtKB-KW"/>
</dbReference>
<evidence type="ECO:0000256" key="2">
    <source>
        <dbReference type="ARBA" id="ARBA00004541"/>
    </source>
</evidence>
<protein>
    <recommendedName>
        <fullName evidence="4">TBC1 domain family member 7</fullName>
    </recommendedName>
</protein>
<dbReference type="GO" id="GO:0032007">
    <property type="term" value="P:negative regulation of TOR signaling"/>
    <property type="evidence" value="ECO:0007669"/>
    <property type="project" value="TreeGrafter"/>
</dbReference>
<evidence type="ECO:0000259" key="11">
    <source>
        <dbReference type="PROSITE" id="PS50086"/>
    </source>
</evidence>
<gene>
    <name evidence="13" type="primary">TBC1D7</name>
</gene>
<feature type="domain" description="Rab-GAP TBC" evidence="11">
    <location>
        <begin position="1"/>
        <end position="204"/>
    </location>
</feature>
<evidence type="ECO:0000256" key="4">
    <source>
        <dbReference type="ARBA" id="ARBA00015455"/>
    </source>
</evidence>
<dbReference type="InterPro" id="IPR043039">
    <property type="entry name" value="TBC1D7_dom2"/>
</dbReference>
<evidence type="ECO:0000313" key="13">
    <source>
        <dbReference type="RefSeq" id="XP_004404385.1"/>
    </source>
</evidence>
<dbReference type="InterPro" id="IPR039842">
    <property type="entry name" value="TBC1D7"/>
</dbReference>
<dbReference type="GO" id="GO:0031410">
    <property type="term" value="C:cytoplasmic vesicle"/>
    <property type="evidence" value="ECO:0007669"/>
    <property type="project" value="UniProtKB-SubCell"/>
</dbReference>
<dbReference type="InterPro" id="IPR035969">
    <property type="entry name" value="Rab-GAP_TBC_sf"/>
</dbReference>
<dbReference type="FunFam" id="1.10.8.680:FF:000001">
    <property type="entry name" value="TBC1 domain family, member 7"/>
    <property type="match status" value="1"/>
</dbReference>
<dbReference type="GO" id="GO:0005765">
    <property type="term" value="C:lysosomal membrane"/>
    <property type="evidence" value="ECO:0007669"/>
    <property type="project" value="UniProtKB-SubCell"/>
</dbReference>
<name>A0A2U3W814_ODORO</name>
<dbReference type="Gene3D" id="1.10.8.680">
    <property type="entry name" value="Ypt/Rab-GAP domain of gyp1p, domain 2"/>
    <property type="match status" value="1"/>
</dbReference>
<evidence type="ECO:0000256" key="9">
    <source>
        <dbReference type="ARBA" id="ARBA00023329"/>
    </source>
</evidence>
<evidence type="ECO:0000256" key="3">
    <source>
        <dbReference type="ARBA" id="ARBA00004656"/>
    </source>
</evidence>
<dbReference type="AlphaFoldDB" id="A0A2U3W814"/>
<dbReference type="PANTHER" id="PTHR13530">
    <property type="entry name" value="TBC1 DOMAIN FAMILY MEMBER 7"/>
    <property type="match status" value="1"/>
</dbReference>
<keyword evidence="5" id="KW-0343">GTPase activation</keyword>
<dbReference type="Proteomes" id="UP000245340">
    <property type="component" value="Unplaced"/>
</dbReference>
<evidence type="ECO:0000256" key="8">
    <source>
        <dbReference type="ARBA" id="ARBA00023228"/>
    </source>
</evidence>
<comment type="function">
    <text evidence="10">Non-catalytic component of the TSC-TBC complex, a multiprotein complex that acts as a negative regulator of the canonical mTORC1 complex, an evolutionarily conserved central nutrient sensor that stimulates anabolic reactions and macromolecule biosynthesis to promote cellular biomass generation and growth. The TSC-TBC complex acts as a GTPase-activating protein (GAP) for the small GTPase RHEB, a direct activator of the protein kinase activity of mTORC1. In absence of nutrients, the TSC-TBC complex inhibits mTORC1, thereby preventing phosphorylation of ribosomal protein S6 kinase (RPS6KB1 and RPS6KB2) and EIF4EBP1 (4E-BP1) by the mTORC1 signaling. The TSC-TBC complex is inactivated in response to nutrients, relieving inhibition of mTORC1.</text>
</comment>
<dbReference type="SUPFAM" id="SSF47923">
    <property type="entry name" value="Ypt/Rab-GAP domain of gyp1p"/>
    <property type="match status" value="1"/>
</dbReference>
<dbReference type="PROSITE" id="PS50086">
    <property type="entry name" value="TBC_RABGAP"/>
    <property type="match status" value="1"/>
</dbReference>
<evidence type="ECO:0000256" key="5">
    <source>
        <dbReference type="ARBA" id="ARBA00022468"/>
    </source>
</evidence>
<evidence type="ECO:0000256" key="7">
    <source>
        <dbReference type="ARBA" id="ARBA00023136"/>
    </source>
</evidence>
<organism evidence="12 13">
    <name type="scientific">Odobenus rosmarus divergens</name>
    <name type="common">Pacific walrus</name>
    <dbReference type="NCBI Taxonomy" id="9708"/>
    <lineage>
        <taxon>Eukaryota</taxon>
        <taxon>Metazoa</taxon>
        <taxon>Chordata</taxon>
        <taxon>Craniata</taxon>
        <taxon>Vertebrata</taxon>
        <taxon>Euteleostomi</taxon>
        <taxon>Mammalia</taxon>
        <taxon>Eutheria</taxon>
        <taxon>Laurasiatheria</taxon>
        <taxon>Carnivora</taxon>
        <taxon>Caniformia</taxon>
        <taxon>Pinnipedia</taxon>
        <taxon>Odobenidae</taxon>
        <taxon>Odobenus</taxon>
    </lineage>
</organism>
<keyword evidence="8" id="KW-0458">Lysosome</keyword>
<proteinExistence type="predicted"/>
<evidence type="ECO:0000256" key="1">
    <source>
        <dbReference type="ARBA" id="ARBA00004514"/>
    </source>
</evidence>
<dbReference type="GO" id="GO:0005829">
    <property type="term" value="C:cytosol"/>
    <property type="evidence" value="ECO:0007669"/>
    <property type="project" value="UniProtKB-SubCell"/>
</dbReference>
<dbReference type="FunFam" id="1.10.472.80:FF:000028">
    <property type="entry name" value="TBC1 domain family member 7"/>
    <property type="match status" value="1"/>
</dbReference>
<evidence type="ECO:0000313" key="12">
    <source>
        <dbReference type="Proteomes" id="UP000245340"/>
    </source>
</evidence>
<comment type="subcellular location">
    <subcellularLocation>
        <location evidence="1">Cytoplasm</location>
        <location evidence="1">Cytosol</location>
    </subcellularLocation>
    <subcellularLocation>
        <location evidence="2">Cytoplasmic vesicle</location>
    </subcellularLocation>
    <subcellularLocation>
        <location evidence="3">Lysosome membrane</location>
    </subcellularLocation>
</comment>
<reference evidence="13" key="1">
    <citation type="submission" date="2025-08" db="UniProtKB">
        <authorList>
            <consortium name="RefSeq"/>
        </authorList>
    </citation>
    <scope>IDENTIFICATION</scope>
</reference>
<dbReference type="GeneID" id="101382538"/>
<dbReference type="InterPro" id="IPR000195">
    <property type="entry name" value="Rab-GAP-TBC_dom"/>
</dbReference>
<keyword evidence="6" id="KW-0963">Cytoplasm</keyword>
<dbReference type="Pfam" id="PF00566">
    <property type="entry name" value="RabGAP-TBC"/>
    <property type="match status" value="1"/>
</dbReference>
<sequence length="266" mass="30796">MTEDSQRNFRSVYYEKVGFRGVEEKKSLEILLKDDRLGILPPHHESHAQVMMYRKEQYCDVLHALEVVRFVSDATPQVEVYLRMYQLESGKLPRSPSFPLEPEDEVFLAIAKAVEEMVEDSVDCYWIIRCFVNQLNNKYREFLPQLPKAFEQYLNLEDSRLLSHLKTCSALSRLPYDLWFKRCFAGCLPESSLQRVWDKVVSGSCKILVFVAVEILLTFKIKVMALNSAEKITKFLENIPQDSSDAIVSKAIDLWHKHCGTPVHSA</sequence>
<dbReference type="RefSeq" id="XP_004404385.1">
    <property type="nucleotide sequence ID" value="XM_004404328.1"/>
</dbReference>
<dbReference type="PANTHER" id="PTHR13530:SF3">
    <property type="entry name" value="TBC1 DOMAIN FAMILY MEMBER 7"/>
    <property type="match status" value="1"/>
</dbReference>
<dbReference type="CTD" id="51256"/>
<dbReference type="Gene3D" id="1.10.472.80">
    <property type="entry name" value="Ypt/Rab-GAP domain of gyp1p, domain 3"/>
    <property type="match status" value="1"/>
</dbReference>
<keyword evidence="12" id="KW-1185">Reference proteome</keyword>
<evidence type="ECO:0000256" key="10">
    <source>
        <dbReference type="ARBA" id="ARBA00046045"/>
    </source>
</evidence>
<evidence type="ECO:0000256" key="6">
    <source>
        <dbReference type="ARBA" id="ARBA00022490"/>
    </source>
</evidence>
<accession>A0A2U3W814</accession>